<reference evidence="3 4" key="1">
    <citation type="submission" date="2019-11" db="EMBL/GenBank/DDBJ databases">
        <title>Venatorbacter sp. nov. a predator of Campylobacter and other Gram-negative bacteria.</title>
        <authorList>
            <person name="Saeedi A."/>
            <person name="Cummings N.J."/>
            <person name="Connerton I.F."/>
            <person name="Connerton P.L."/>
        </authorList>
    </citation>
    <scope>NUCLEOTIDE SEQUENCE [LARGE SCALE GENOMIC DNA]</scope>
    <source>
        <strain evidence="3">XL5</strain>
    </source>
</reference>
<dbReference type="Pfam" id="PF13439">
    <property type="entry name" value="Glyco_transf_4"/>
    <property type="match status" value="1"/>
</dbReference>
<dbReference type="CDD" id="cd03795">
    <property type="entry name" value="GT4_WfcD-like"/>
    <property type="match status" value="1"/>
</dbReference>
<dbReference type="SUPFAM" id="SSF53756">
    <property type="entry name" value="UDP-Glycosyltransferase/glycogen phosphorylase"/>
    <property type="match status" value="1"/>
</dbReference>
<dbReference type="Pfam" id="PF00534">
    <property type="entry name" value="Glycos_transf_1"/>
    <property type="match status" value="1"/>
</dbReference>
<organism evidence="3 4">
    <name type="scientific">Venatoribacter cucullus</name>
    <dbReference type="NCBI Taxonomy" id="2661630"/>
    <lineage>
        <taxon>Bacteria</taxon>
        <taxon>Pseudomonadati</taxon>
        <taxon>Pseudomonadota</taxon>
        <taxon>Gammaproteobacteria</taxon>
        <taxon>Oceanospirillales</taxon>
        <taxon>Oceanospirillaceae</taxon>
        <taxon>Venatoribacter</taxon>
    </lineage>
</organism>
<name>A0A9X7UXA7_9GAMM</name>
<dbReference type="InterPro" id="IPR001296">
    <property type="entry name" value="Glyco_trans_1"/>
</dbReference>
<dbReference type="Proteomes" id="UP000596074">
    <property type="component" value="Chromosome"/>
</dbReference>
<keyword evidence="4" id="KW-1185">Reference proteome</keyword>
<protein>
    <submittedName>
        <fullName evidence="3">Glycosyltransferase</fullName>
    </submittedName>
</protein>
<proteinExistence type="predicted"/>
<evidence type="ECO:0000259" key="2">
    <source>
        <dbReference type="Pfam" id="PF13439"/>
    </source>
</evidence>
<sequence>MKVLHFYKTYYPDGYGGIQQVIYQLAEGTAEHGIHSDVLFLSQSEERSYVTSGQHRVHSSRLNFEVASTGFSWEVISRFRKLASEADIIHYHFPWPFMDVVHFLAGIKKPIVVSYHSDIVKQKYLLQLYKPLMHLFLRQANVIVAASPAYIQHSPVLKHYKNKTRVITYGLDESTYPKPEASALEKWRSQLPEKFFLFVGALRYYKGLHFLLLAAAQTGLPVVIVGSGGVEAELHEQAGQLGLNNVIFTGALADTDKVVLLQLCTAFVFPSYLPSEAFGISLLEAAMYGKPMISCEIGTGTTFINIHEETGLAVGPADPTALAQAMVRLWSAPEQCKQMGNKARVRFEQQFTSAVMAKSYAGLYKSLLAPKKYSGAD</sequence>
<evidence type="ECO:0000313" key="4">
    <source>
        <dbReference type="Proteomes" id="UP000596074"/>
    </source>
</evidence>
<gene>
    <name evidence="3" type="ORF">GJQ55_04065</name>
</gene>
<dbReference type="RefSeq" id="WP_228346245.1">
    <property type="nucleotide sequence ID" value="NZ_CP046056.1"/>
</dbReference>
<dbReference type="PANTHER" id="PTHR45947:SF3">
    <property type="entry name" value="SULFOQUINOVOSYL TRANSFERASE SQD2"/>
    <property type="match status" value="1"/>
</dbReference>
<feature type="domain" description="Glycosyltransferase subfamily 4-like N-terminal" evidence="2">
    <location>
        <begin position="15"/>
        <end position="173"/>
    </location>
</feature>
<dbReference type="EMBL" id="CP046056">
    <property type="protein sequence ID" value="QQD23710.1"/>
    <property type="molecule type" value="Genomic_DNA"/>
</dbReference>
<evidence type="ECO:0000259" key="1">
    <source>
        <dbReference type="Pfam" id="PF00534"/>
    </source>
</evidence>
<dbReference type="AlphaFoldDB" id="A0A9X7UXA7"/>
<dbReference type="PANTHER" id="PTHR45947">
    <property type="entry name" value="SULFOQUINOVOSYL TRANSFERASE SQD2"/>
    <property type="match status" value="1"/>
</dbReference>
<dbReference type="KEGG" id="vcw:GJQ55_04065"/>
<accession>A0A9X7UXA7</accession>
<dbReference type="Gene3D" id="3.40.50.2000">
    <property type="entry name" value="Glycogen Phosphorylase B"/>
    <property type="match status" value="2"/>
</dbReference>
<dbReference type="GO" id="GO:0016757">
    <property type="term" value="F:glycosyltransferase activity"/>
    <property type="evidence" value="ECO:0007669"/>
    <property type="project" value="InterPro"/>
</dbReference>
<dbReference type="InterPro" id="IPR028098">
    <property type="entry name" value="Glyco_trans_4-like_N"/>
</dbReference>
<evidence type="ECO:0000313" key="3">
    <source>
        <dbReference type="EMBL" id="QQD23710.1"/>
    </source>
</evidence>
<feature type="domain" description="Glycosyl transferase family 1" evidence="1">
    <location>
        <begin position="186"/>
        <end position="344"/>
    </location>
</feature>
<dbReference type="InterPro" id="IPR050194">
    <property type="entry name" value="Glycosyltransferase_grp1"/>
</dbReference>